<reference evidence="1 2" key="1">
    <citation type="submission" date="2017-01" db="EMBL/GenBank/DDBJ databases">
        <title>The cable genome- insights into the physiology and evolution of filamentous bacteria capable of sulfide oxidation via long distance electron transfer.</title>
        <authorList>
            <person name="Schreiber L."/>
            <person name="Bjerg J.T."/>
            <person name="Boggild A."/>
            <person name="Van De Vossenberg J."/>
            <person name="Meysman F."/>
            <person name="Nielsen L.P."/>
            <person name="Schramm A."/>
            <person name="Kjeldsen K.U."/>
        </authorList>
    </citation>
    <scope>NUCLEOTIDE SEQUENCE [LARGE SCALE GENOMIC DNA]</scope>
    <source>
        <strain evidence="1">MCF</strain>
    </source>
</reference>
<gene>
    <name evidence="1" type="ORF">H206_00108</name>
</gene>
<evidence type="ECO:0000313" key="1">
    <source>
        <dbReference type="EMBL" id="RWX46038.1"/>
    </source>
</evidence>
<name>A0A3S3UAW1_9BACT</name>
<protein>
    <submittedName>
        <fullName evidence="1">Uncharacterized protein</fullName>
    </submittedName>
</protein>
<dbReference type="Proteomes" id="UP000287853">
    <property type="component" value="Unassembled WGS sequence"/>
</dbReference>
<keyword evidence="2" id="KW-1185">Reference proteome</keyword>
<dbReference type="EMBL" id="MTKO01000070">
    <property type="protein sequence ID" value="RWX46038.1"/>
    <property type="molecule type" value="Genomic_DNA"/>
</dbReference>
<organism evidence="1 2">
    <name type="scientific">Candidatus Electrothrix aarhusensis</name>
    <dbReference type="NCBI Taxonomy" id="1859131"/>
    <lineage>
        <taxon>Bacteria</taxon>
        <taxon>Pseudomonadati</taxon>
        <taxon>Thermodesulfobacteriota</taxon>
        <taxon>Desulfobulbia</taxon>
        <taxon>Desulfobulbales</taxon>
        <taxon>Desulfobulbaceae</taxon>
        <taxon>Candidatus Electrothrix</taxon>
    </lineage>
</organism>
<proteinExistence type="predicted"/>
<evidence type="ECO:0000313" key="2">
    <source>
        <dbReference type="Proteomes" id="UP000287853"/>
    </source>
</evidence>
<accession>A0A3S3UAW1</accession>
<dbReference type="AlphaFoldDB" id="A0A3S3UAW1"/>
<comment type="caution">
    <text evidence="1">The sequence shown here is derived from an EMBL/GenBank/DDBJ whole genome shotgun (WGS) entry which is preliminary data.</text>
</comment>
<sequence>MATHGGRVDQAVVQMRIWVQSAYDASVVWTNRVDVKVSPESVLADNQYDTLFEHAIRKATTALMDNFVLYGLP</sequence>